<proteinExistence type="predicted"/>
<name>A0A165XKP2_9BACI</name>
<dbReference type="EMBL" id="LWBR01000025">
    <property type="protein sequence ID" value="KZN96135.1"/>
    <property type="molecule type" value="Genomic_DNA"/>
</dbReference>
<dbReference type="Proteomes" id="UP000076476">
    <property type="component" value="Unassembled WGS sequence"/>
</dbReference>
<dbReference type="AlphaFoldDB" id="A0A165XKP2"/>
<accession>A0A165XKP2</accession>
<protein>
    <submittedName>
        <fullName evidence="1">Uncharacterized protein</fullName>
    </submittedName>
</protein>
<keyword evidence="2" id="KW-1185">Reference proteome</keyword>
<organism evidence="1 2">
    <name type="scientific">Aeribacillus pallidus</name>
    <dbReference type="NCBI Taxonomy" id="33936"/>
    <lineage>
        <taxon>Bacteria</taxon>
        <taxon>Bacillati</taxon>
        <taxon>Bacillota</taxon>
        <taxon>Bacilli</taxon>
        <taxon>Bacillales</taxon>
        <taxon>Bacillaceae</taxon>
        <taxon>Aeribacillus</taxon>
    </lineage>
</organism>
<reference evidence="1 2" key="1">
    <citation type="submission" date="2016-04" db="EMBL/GenBank/DDBJ databases">
        <title>Draft genome sequence of Aeribacillus pallidus 8m3 from petroleum reservoir.</title>
        <authorList>
            <person name="Poltaraus A.B."/>
            <person name="Nazina T.N."/>
            <person name="Tourova T.P."/>
            <person name="Malakho S.M."/>
            <person name="Korshunova A.V."/>
            <person name="Sokolova D.S."/>
        </authorList>
    </citation>
    <scope>NUCLEOTIDE SEQUENCE [LARGE SCALE GENOMIC DNA]</scope>
    <source>
        <strain evidence="1 2">8m3</strain>
    </source>
</reference>
<comment type="caution">
    <text evidence="1">The sequence shown here is derived from an EMBL/GenBank/DDBJ whole genome shotgun (WGS) entry which is preliminary data.</text>
</comment>
<sequence length="74" mass="8318">MIGSFYLKFPFFLPVCKKFHIFSYNETKAVPHVGIHFVSIGGMKAVNVKYIPSEWEKTKKGIGDLIGLGVWAKA</sequence>
<evidence type="ECO:0000313" key="1">
    <source>
        <dbReference type="EMBL" id="KZN96135.1"/>
    </source>
</evidence>
<gene>
    <name evidence="1" type="ORF">AZI98_10185</name>
</gene>
<evidence type="ECO:0000313" key="2">
    <source>
        <dbReference type="Proteomes" id="UP000076476"/>
    </source>
</evidence>